<organism evidence="5 6">
    <name type="scientific">Plakobranchus ocellatus</name>
    <dbReference type="NCBI Taxonomy" id="259542"/>
    <lineage>
        <taxon>Eukaryota</taxon>
        <taxon>Metazoa</taxon>
        <taxon>Spiralia</taxon>
        <taxon>Lophotrochozoa</taxon>
        <taxon>Mollusca</taxon>
        <taxon>Gastropoda</taxon>
        <taxon>Heterobranchia</taxon>
        <taxon>Euthyneura</taxon>
        <taxon>Panpulmonata</taxon>
        <taxon>Sacoglossa</taxon>
        <taxon>Placobranchoidea</taxon>
        <taxon>Plakobranchidae</taxon>
        <taxon>Plakobranchus</taxon>
    </lineage>
</organism>
<evidence type="ECO:0000256" key="3">
    <source>
        <dbReference type="SAM" id="Phobius"/>
    </source>
</evidence>
<dbReference type="InterPro" id="IPR001212">
    <property type="entry name" value="Somatomedin_B_dom"/>
</dbReference>
<dbReference type="SUPFAM" id="SSF90188">
    <property type="entry name" value="Somatomedin B domain"/>
    <property type="match status" value="1"/>
</dbReference>
<sequence length="895" mass="99747">MTYDILFQINFTWLQVPSVAVDMRLIIIALGLSFVVSPLLTDVSNISSSVTVATTSLTQPADLGELKDYQSNQTIKSWSSFDRDVSQKAINKSSFYTQRLRLIKSSPTNGTQEDVIKQNKTSELVGTDNRTLELTSPLVQDTDTKSEPQVVSKLTSHSNTSKEIEEDPRDANSFKFIARSLTDFDDSDPFGTSAEPLPPPHFQQETDDTFTFNDTSKKRTDCDNIAVSNSMQQRSLNKTISDNETVCGVSHATMVQEALDTSSSNIGQVTAASTSGIDNDFDIALTFTCRDRCGMKISFPCSCSATCVVYGTCCDNLAKDCPHVWEEGTIKFDHLHSVGLTCDDDFVYKISTCPSLVQGNVQQEQGKWSSLRREITQTTEKRVSFNADSIPETKAAINSSLTSPTTKDARFQESLIQTFTNALSSVPITDSDTGFTFVNRAVYDCHNMSQSTAMPWSLRFDYNFTSPSKLENFDHFKSLSDYYPNFNKNIFKAHLCNPDIIETCYRRGHQNEANKMFADKCHSSNAIVASRNSQIYYRNRFCAYCNEGRHTHYILMQRNNVWIKRQDFFVLMSLSGPKSLSFRLTLDPSFKSSLQFPWSQATCSIPNQGSSSPGVNSFAGTPQSDGHSVCSITCKHPDFMVRPDGVCKARHEALVAVADDGLAPLCPSAIARLATFLACGLEKEVKSLNTAEVSAESASAMFDSTYGKTLYVVKLHMELPEKSEFFFSNFDKDIPKNIRQTALLVRSFQYVRKLQNLCPGQEGIQSTGLKTIHTSSLADTVLQRIGTSVPFSQVMEELRGPIVDNQMTATVCLSFVSIYSKNSPLYLYCMEDLLYEHDASLINKLRNSSCVSHLDSLGRNKAVAVVEDNRGSLALILSLLFLFILFLKTTNYFRF</sequence>
<evidence type="ECO:0000313" key="6">
    <source>
        <dbReference type="Proteomes" id="UP000735302"/>
    </source>
</evidence>
<protein>
    <recommendedName>
        <fullName evidence="4">SMB domain-containing protein</fullName>
    </recommendedName>
</protein>
<reference evidence="5 6" key="1">
    <citation type="journal article" date="2021" name="Elife">
        <title>Chloroplast acquisition without the gene transfer in kleptoplastic sea slugs, Plakobranchus ocellatus.</title>
        <authorList>
            <person name="Maeda T."/>
            <person name="Takahashi S."/>
            <person name="Yoshida T."/>
            <person name="Shimamura S."/>
            <person name="Takaki Y."/>
            <person name="Nagai Y."/>
            <person name="Toyoda A."/>
            <person name="Suzuki Y."/>
            <person name="Arimoto A."/>
            <person name="Ishii H."/>
            <person name="Satoh N."/>
            <person name="Nishiyama T."/>
            <person name="Hasebe M."/>
            <person name="Maruyama T."/>
            <person name="Minagawa J."/>
            <person name="Obokata J."/>
            <person name="Shigenobu S."/>
        </authorList>
    </citation>
    <scope>NUCLEOTIDE SEQUENCE [LARGE SCALE GENOMIC DNA]</scope>
</reference>
<accession>A0AAV3YUC5</accession>
<proteinExistence type="predicted"/>
<evidence type="ECO:0000256" key="1">
    <source>
        <dbReference type="ARBA" id="ARBA00023157"/>
    </source>
</evidence>
<evidence type="ECO:0000313" key="5">
    <source>
        <dbReference type="EMBL" id="GFN87030.1"/>
    </source>
</evidence>
<dbReference type="EMBL" id="BLXT01001645">
    <property type="protein sequence ID" value="GFN87030.1"/>
    <property type="molecule type" value="Genomic_DNA"/>
</dbReference>
<evidence type="ECO:0000256" key="2">
    <source>
        <dbReference type="SAM" id="MobiDB-lite"/>
    </source>
</evidence>
<dbReference type="AlphaFoldDB" id="A0AAV3YUC5"/>
<gene>
    <name evidence="5" type="ORF">PoB_001353600</name>
</gene>
<keyword evidence="1" id="KW-1015">Disulfide bond</keyword>
<dbReference type="Proteomes" id="UP000735302">
    <property type="component" value="Unassembled WGS sequence"/>
</dbReference>
<keyword evidence="3" id="KW-0472">Membrane</keyword>
<keyword evidence="3" id="KW-0812">Transmembrane</keyword>
<name>A0AAV3YUC5_9GAST</name>
<evidence type="ECO:0000259" key="4">
    <source>
        <dbReference type="PROSITE" id="PS50958"/>
    </source>
</evidence>
<feature type="domain" description="SMB" evidence="4">
    <location>
        <begin position="285"/>
        <end position="329"/>
    </location>
</feature>
<feature type="transmembrane region" description="Helical" evidence="3">
    <location>
        <begin position="871"/>
        <end position="887"/>
    </location>
</feature>
<feature type="compositionally biased region" description="Polar residues" evidence="2">
    <location>
        <begin position="142"/>
        <end position="161"/>
    </location>
</feature>
<dbReference type="InterPro" id="IPR036024">
    <property type="entry name" value="Somatomedin_B-like_dom_sf"/>
</dbReference>
<dbReference type="PROSITE" id="PS50958">
    <property type="entry name" value="SMB_2"/>
    <property type="match status" value="1"/>
</dbReference>
<comment type="caution">
    <text evidence="5">The sequence shown here is derived from an EMBL/GenBank/DDBJ whole genome shotgun (WGS) entry which is preliminary data.</text>
</comment>
<keyword evidence="6" id="KW-1185">Reference proteome</keyword>
<keyword evidence="3" id="KW-1133">Transmembrane helix</keyword>
<feature type="region of interest" description="Disordered" evidence="2">
    <location>
        <begin position="142"/>
        <end position="169"/>
    </location>
</feature>